<comment type="caution">
    <text evidence="9">The sequence shown here is derived from an EMBL/GenBank/DDBJ whole genome shotgun (WGS) entry which is preliminary data.</text>
</comment>
<dbReference type="AlphaFoldDB" id="A0AAV3AWR3"/>
<evidence type="ECO:0000256" key="2">
    <source>
        <dbReference type="ARBA" id="ARBA00022801"/>
    </source>
</evidence>
<organism evidence="9 10">
    <name type="scientific">Pyxicephalus adspersus</name>
    <name type="common">African bullfrog</name>
    <dbReference type="NCBI Taxonomy" id="30357"/>
    <lineage>
        <taxon>Eukaryota</taxon>
        <taxon>Metazoa</taxon>
        <taxon>Chordata</taxon>
        <taxon>Craniata</taxon>
        <taxon>Vertebrata</taxon>
        <taxon>Euteleostomi</taxon>
        <taxon>Amphibia</taxon>
        <taxon>Batrachia</taxon>
        <taxon>Anura</taxon>
        <taxon>Neobatrachia</taxon>
        <taxon>Ranoidea</taxon>
        <taxon>Pyxicephalidae</taxon>
        <taxon>Pyxicephalinae</taxon>
        <taxon>Pyxicephalus</taxon>
    </lineage>
</organism>
<dbReference type="InterPro" id="IPR003595">
    <property type="entry name" value="Tyr_Pase_cat"/>
</dbReference>
<keyword evidence="2" id="KW-0378">Hydrolase</keyword>
<proteinExistence type="predicted"/>
<protein>
    <recommendedName>
        <fullName evidence="6">Tyrosine-protein phosphatase non-receptor type 20</fullName>
        <ecNumber evidence="1">3.1.3.48</ecNumber>
    </recommendedName>
</protein>
<dbReference type="PROSITE" id="PS50056">
    <property type="entry name" value="TYR_PHOSPHATASE_2"/>
    <property type="match status" value="1"/>
</dbReference>
<keyword evidence="3" id="KW-0904">Protein phosphatase</keyword>
<dbReference type="Pfam" id="PF00102">
    <property type="entry name" value="Y_phosphatase"/>
    <property type="match status" value="2"/>
</dbReference>
<evidence type="ECO:0000256" key="6">
    <source>
        <dbReference type="ARBA" id="ARBA00072470"/>
    </source>
</evidence>
<evidence type="ECO:0000256" key="1">
    <source>
        <dbReference type="ARBA" id="ARBA00013064"/>
    </source>
</evidence>
<dbReference type="SUPFAM" id="SSF52799">
    <property type="entry name" value="(Phosphotyrosine protein) phosphatases II"/>
    <property type="match status" value="2"/>
</dbReference>
<dbReference type="GO" id="GO:0004725">
    <property type="term" value="F:protein tyrosine phosphatase activity"/>
    <property type="evidence" value="ECO:0007669"/>
    <property type="project" value="UniProtKB-EC"/>
</dbReference>
<evidence type="ECO:0000259" key="7">
    <source>
        <dbReference type="PROSITE" id="PS50055"/>
    </source>
</evidence>
<evidence type="ECO:0000259" key="8">
    <source>
        <dbReference type="PROSITE" id="PS50056"/>
    </source>
</evidence>
<evidence type="ECO:0000256" key="4">
    <source>
        <dbReference type="ARBA" id="ARBA00051722"/>
    </source>
</evidence>
<dbReference type="FunFam" id="3.90.190.10:FF:000102">
    <property type="entry name" value="Receptor-type tyrosine-protein phosphatase"/>
    <property type="match status" value="1"/>
</dbReference>
<accession>A0AAV3AWR3</accession>
<dbReference type="PANTHER" id="PTHR19134:SF527">
    <property type="entry name" value="TYROSINE-PROTEIN PHOSPHATASE NON-RECEPTOR TYPE 7"/>
    <property type="match status" value="1"/>
</dbReference>
<evidence type="ECO:0000313" key="9">
    <source>
        <dbReference type="EMBL" id="DBA29510.1"/>
    </source>
</evidence>
<dbReference type="InterPro" id="IPR000242">
    <property type="entry name" value="PTP_cat"/>
</dbReference>
<dbReference type="SMART" id="SM00404">
    <property type="entry name" value="PTPc_motif"/>
    <property type="match status" value="1"/>
</dbReference>
<sequence>MAHATKKVNVYNCVLELRKKRVKMVQEKEQYIFLYDVLLETLLCGSTSIAVSDIQKLSHQMSVRSPTTNMNGFDREFQAVEKITELYQIFPCKEGKKLENQTKNRFPNILPGDHWRPILLSSLTRYGAPGYINAVFINSNCQDDALIVTQLPMKQTLADFWALVWDYKCTAVVMMQRAQDLRENGARFWPENRETCFGAFKVNTTETNPCNGYTVSTLNLTKNNRISDSSLVVRLFQLDSWPLNRPIPENPAALISLIGEAEKFQQQMSDSRILVTCCDGAERSGLFCAGVIICDQICSDGCLDVSQAVRSLRRRRCQFIPNVEQYSFCYTLAQSYLDSFETYGNFK</sequence>
<dbReference type="Proteomes" id="UP001181693">
    <property type="component" value="Unassembled WGS sequence"/>
</dbReference>
<dbReference type="InterPro" id="IPR000387">
    <property type="entry name" value="Tyr_Pase_dom"/>
</dbReference>
<dbReference type="Gene3D" id="3.90.190.10">
    <property type="entry name" value="Protein tyrosine phosphatase superfamily"/>
    <property type="match status" value="2"/>
</dbReference>
<comment type="function">
    <text evidence="5">Tyrosine-protein phosphatase targeted to sites of actin polymerization in response of varied extracellular stimuli. Has tyrosine phosphatase activity towards various tyrosyl phosphorylated substrates.</text>
</comment>
<evidence type="ECO:0000313" key="10">
    <source>
        <dbReference type="Proteomes" id="UP001181693"/>
    </source>
</evidence>
<dbReference type="EMBL" id="DYDO01000003">
    <property type="protein sequence ID" value="DBA29510.1"/>
    <property type="molecule type" value="Genomic_DNA"/>
</dbReference>
<dbReference type="SMART" id="SM00194">
    <property type="entry name" value="PTPc"/>
    <property type="match status" value="1"/>
</dbReference>
<feature type="domain" description="Tyrosine specific protein phosphatases" evidence="8">
    <location>
        <begin position="252"/>
        <end position="327"/>
    </location>
</feature>
<feature type="domain" description="Tyrosine-protein phosphatase" evidence="7">
    <location>
        <begin position="73"/>
        <end position="336"/>
    </location>
</feature>
<dbReference type="PROSITE" id="PS50055">
    <property type="entry name" value="TYR_PHOSPHATASE_PTP"/>
    <property type="match status" value="1"/>
</dbReference>
<dbReference type="PRINTS" id="PR00700">
    <property type="entry name" value="PRTYPHPHTASE"/>
</dbReference>
<evidence type="ECO:0000256" key="5">
    <source>
        <dbReference type="ARBA" id="ARBA00058215"/>
    </source>
</evidence>
<evidence type="ECO:0000256" key="3">
    <source>
        <dbReference type="ARBA" id="ARBA00022912"/>
    </source>
</evidence>
<comment type="catalytic activity">
    <reaction evidence="4">
        <text>O-phospho-L-tyrosyl-[protein] + H2O = L-tyrosyl-[protein] + phosphate</text>
        <dbReference type="Rhea" id="RHEA:10684"/>
        <dbReference type="Rhea" id="RHEA-COMP:10136"/>
        <dbReference type="Rhea" id="RHEA-COMP:20101"/>
        <dbReference type="ChEBI" id="CHEBI:15377"/>
        <dbReference type="ChEBI" id="CHEBI:43474"/>
        <dbReference type="ChEBI" id="CHEBI:46858"/>
        <dbReference type="ChEBI" id="CHEBI:61978"/>
        <dbReference type="EC" id="3.1.3.48"/>
    </reaction>
</comment>
<dbReference type="InterPro" id="IPR029021">
    <property type="entry name" value="Prot-tyrosine_phosphatase-like"/>
</dbReference>
<dbReference type="PANTHER" id="PTHR19134">
    <property type="entry name" value="RECEPTOR-TYPE TYROSINE-PROTEIN PHOSPHATASE"/>
    <property type="match status" value="1"/>
</dbReference>
<keyword evidence="10" id="KW-1185">Reference proteome</keyword>
<dbReference type="InterPro" id="IPR050348">
    <property type="entry name" value="Protein-Tyr_Phosphatase"/>
</dbReference>
<name>A0AAV3AWR3_PYXAD</name>
<reference evidence="9" key="1">
    <citation type="thesis" date="2020" institute="ProQuest LLC" country="789 East Eisenhower Parkway, Ann Arbor, MI, USA">
        <title>Comparative Genomics and Chromosome Evolution.</title>
        <authorList>
            <person name="Mudd A.B."/>
        </authorList>
    </citation>
    <scope>NUCLEOTIDE SEQUENCE</scope>
    <source>
        <strain evidence="9">1538</strain>
        <tissue evidence="9">Blood</tissue>
    </source>
</reference>
<gene>
    <name evidence="9" type="ORF">GDO54_009733</name>
</gene>
<dbReference type="EC" id="3.1.3.48" evidence="1"/>